<dbReference type="SUPFAM" id="SSF101936">
    <property type="entry name" value="DNA-binding pseudobarrel domain"/>
    <property type="match status" value="8"/>
</dbReference>
<evidence type="ECO:0000256" key="6">
    <source>
        <dbReference type="SAM" id="Coils"/>
    </source>
</evidence>
<dbReference type="InterPro" id="IPR039218">
    <property type="entry name" value="REM_fam"/>
</dbReference>
<protein>
    <recommendedName>
        <fullName evidence="9">TF-B3 domain-containing protein</fullName>
    </recommendedName>
</protein>
<keyword evidence="4" id="KW-0804">Transcription</keyword>
<feature type="compositionally biased region" description="Basic and acidic residues" evidence="7">
    <location>
        <begin position="1356"/>
        <end position="1366"/>
    </location>
</feature>
<evidence type="ECO:0000256" key="4">
    <source>
        <dbReference type="ARBA" id="ARBA00023163"/>
    </source>
</evidence>
<name>A0ABQ7YUA4_BRANA</name>
<dbReference type="SMART" id="SM01019">
    <property type="entry name" value="B3"/>
    <property type="match status" value="7"/>
</dbReference>
<dbReference type="PANTHER" id="PTHR31674:SF42">
    <property type="entry name" value="TF-B3 DOMAIN-CONTAINING PROTEIN"/>
    <property type="match status" value="1"/>
</dbReference>
<evidence type="ECO:0000256" key="7">
    <source>
        <dbReference type="SAM" id="MobiDB-lite"/>
    </source>
</evidence>
<dbReference type="InterPro" id="IPR003340">
    <property type="entry name" value="B3_DNA-bd"/>
</dbReference>
<dbReference type="SUPFAM" id="SSF53850">
    <property type="entry name" value="Periplasmic binding protein-like II"/>
    <property type="match status" value="1"/>
</dbReference>
<keyword evidence="11" id="KW-1185">Reference proteome</keyword>
<keyword evidence="2" id="KW-0805">Transcription regulation</keyword>
<feature type="non-terminal residue" evidence="10">
    <location>
        <position position="1906"/>
    </location>
</feature>
<dbReference type="InterPro" id="IPR028082">
    <property type="entry name" value="Peripla_BP_I"/>
</dbReference>
<feature type="region of interest" description="Disordered" evidence="7">
    <location>
        <begin position="1346"/>
        <end position="1403"/>
    </location>
</feature>
<feature type="compositionally biased region" description="Low complexity" evidence="7">
    <location>
        <begin position="1596"/>
        <end position="1607"/>
    </location>
</feature>
<keyword evidence="5" id="KW-0539">Nucleus</keyword>
<dbReference type="InterPro" id="IPR001320">
    <property type="entry name" value="Iontro_rcpt_C"/>
</dbReference>
<feature type="compositionally biased region" description="Basic and acidic residues" evidence="7">
    <location>
        <begin position="982"/>
        <end position="995"/>
    </location>
</feature>
<feature type="compositionally biased region" description="Polar residues" evidence="7">
    <location>
        <begin position="1385"/>
        <end position="1403"/>
    </location>
</feature>
<dbReference type="Gene3D" id="3.40.50.2300">
    <property type="match status" value="1"/>
</dbReference>
<dbReference type="SMART" id="SM00079">
    <property type="entry name" value="PBPe"/>
    <property type="match status" value="1"/>
</dbReference>
<evidence type="ECO:0000256" key="5">
    <source>
        <dbReference type="ARBA" id="ARBA00023242"/>
    </source>
</evidence>
<feature type="coiled-coil region" evidence="6">
    <location>
        <begin position="1424"/>
        <end position="1451"/>
    </location>
</feature>
<feature type="signal peptide" evidence="8">
    <location>
        <begin position="1"/>
        <end position="20"/>
    </location>
</feature>
<organism evidence="10 11">
    <name type="scientific">Brassica napus</name>
    <name type="common">Rape</name>
    <dbReference type="NCBI Taxonomy" id="3708"/>
    <lineage>
        <taxon>Eukaryota</taxon>
        <taxon>Viridiplantae</taxon>
        <taxon>Streptophyta</taxon>
        <taxon>Embryophyta</taxon>
        <taxon>Tracheophyta</taxon>
        <taxon>Spermatophyta</taxon>
        <taxon>Magnoliopsida</taxon>
        <taxon>eudicotyledons</taxon>
        <taxon>Gunneridae</taxon>
        <taxon>Pentapetalae</taxon>
        <taxon>rosids</taxon>
        <taxon>malvids</taxon>
        <taxon>Brassicales</taxon>
        <taxon>Brassicaceae</taxon>
        <taxon>Brassiceae</taxon>
        <taxon>Brassica</taxon>
    </lineage>
</organism>
<accession>A0ABQ7YUA4</accession>
<evidence type="ECO:0000256" key="1">
    <source>
        <dbReference type="ARBA" id="ARBA00004123"/>
    </source>
</evidence>
<feature type="chain" id="PRO_5046339912" description="TF-B3 domain-containing protein" evidence="8">
    <location>
        <begin position="21"/>
        <end position="1906"/>
    </location>
</feature>
<reference evidence="10 11" key="1">
    <citation type="submission" date="2021-05" db="EMBL/GenBank/DDBJ databases">
        <title>Genome Assembly of Synthetic Allotetraploid Brassica napus Reveals Homoeologous Exchanges between Subgenomes.</title>
        <authorList>
            <person name="Davis J.T."/>
        </authorList>
    </citation>
    <scope>NUCLEOTIDE SEQUENCE [LARGE SCALE GENOMIC DNA]</scope>
    <source>
        <strain evidence="11">cv. Da-Ae</strain>
        <tissue evidence="10">Seedling</tissue>
    </source>
</reference>
<feature type="domain" description="TF-B3" evidence="9">
    <location>
        <begin position="160"/>
        <end position="258"/>
    </location>
</feature>
<dbReference type="Gene3D" id="3.40.190.10">
    <property type="entry name" value="Periplasmic binding protein-like II"/>
    <property type="match status" value="1"/>
</dbReference>
<dbReference type="PANTHER" id="PTHR31674">
    <property type="entry name" value="B3 DOMAIN-CONTAINING PROTEIN REM-LIKE 3-RELATED"/>
    <property type="match status" value="1"/>
</dbReference>
<dbReference type="PROSITE" id="PS50863">
    <property type="entry name" value="B3"/>
    <property type="match status" value="7"/>
</dbReference>
<feature type="domain" description="TF-B3" evidence="9">
    <location>
        <begin position="1141"/>
        <end position="1220"/>
    </location>
</feature>
<sequence>RNNNNVSFFFLLMNCLNSMANPPLESPTNPHFFQPLLPGFDTHLTIPVAFFSKHIEGKNEQRKAKLRSHASDKTWKVTIDGRRFTRGWKDFATAHDLRIGDVIIFRHEGDMVFNVTPFGPSCCEIHYEQSHLIKEEEFDNNDDDNENHCRTKSSFSFDYCFVAQVTASNLRLDTLDLPMEAESSNALNKRCHEMIVVNKEGNSWTVSLRFRESSGSYYIRGGWRRFCRDNRRKIGDLMVFNLVGDGKTSPMICICPEEECSELVRKAKRRSKWVASSSSRRNRFVTISLTRYNFRSSKLILPATFMKINGIKRQNEIILMDKHGVRWVTKLVKDGSKYGKRGLGKGWKDFCEANDVLKIGQPFLLELVWEDTLPVLNVYGLWAYDATTAFALAIEEAGTSNLIFVKTDATMRNMSGLQGLGVSQYGPKLLQTLSKVRFKGLSGDFRFIIRELQPSVFEIVNANGHGGRTIGYWTKEHDLLKNVDQRQATTTTFTTWKYRLRPITWPGETTFVPKGWEIPTYGKRLKIGVPTNNHFPQFVKGTKDPITNSTIFSGFCINYFESVIQAMPYDVSYDFFPVEDMDYETMVYQVYLGCHELLDTEPAKGGVSAVFMELPYVRLFLGQHCNKYKMVQTPFKVDGFGFVFPIGSPLVADVSRAILKVEESNKANQLESAWFKKIDESCPDPLTSPDPNPSELFPETWHGQFLGFVCRCSHSMCYCTGEMHVSFLEGEPRPKKPARIVGKVPSARHKNIPAKFFSGHIEGKQEGKTVTLRSDASEKTWKVEMKGQRLTQGWKEFVEAHALRVGDFVVFRLERDMLFNVTALGSSYCEIRYTPSGSRRQEEEEESVGTEKEVEKNLTRFVTLTPTSSSFETGKQHLPANFTRGNGLIKPGKIIMVDKKGDEWVMELKVGKTNVSIMYMYIMSRNGWRIFCDVNEVRAGESLTLELIRGGESPMLKFCSEMEQAPFEAEACAHKRAKWSQEIREKTTEEGEPSHRARASNKTNANQENLQNKQPCSVSDLLTEVKHSVVSTLTSIRQCREELKTKEQELEDSLQEINNLVMASSTKKPIFILDLSGQNSNPMIPDSFVSNHLKGNIQSTKLKLTSDASDRTWEVELDGQRFARGWKHFSDHHCVRSDDYLPSKFARANGLNNRQCEIDLRNEHGKSWTLDLTHHKSTGQAFVRNGWTSFCKANGIKAESFRRFKLVQTGTKPVLQLSPNTEGDDEIESEDCSEPSSMNQNRIVALELKPYMFKSGRVRVPASFGRANGINEAGKITIVNKDGVEWKLHLGNMKGRELFYIRGLRNCFVANGIKKVGDSFTLEAIRGGPNPILKICSKEASCDGYKTPQPRMIQASRDEEEKETKVQKKARVSAVGGPSHRTRASNRSSAGPSNLQHKQPIQPCSISDQVTKVKQSVVDALTDVRQFRSELEVKERNLEAALLEIDVLGEKIMGISKLFNINQVQKENRLTPLTGSVPEPGDLSVTHQLAKARQRIVDTLTSVRLYRSELDSKEQYILTSLRIVSHEHQIRSRLLSRTHLIKLRHPLALVAMDLKPPLQNVIDGAAHPSINNSSSSISTQTTVTPDPRWPSKCRWSSPPASTSTLSTEVGDGEDMRHQIDAVDLELSPKDSSKILTGKKMGESHSGVEQELEADGNITSTEITSSENKIEKIVTAVESTLEVAGDNVTIPEITNQPEDDRNTCVPHSRSPQSTGLPPITTISPEISVDSPIAAFVPSIGAWAKPLAFAPPATPPAPATPSGLDPQYLNNLLDSFWPTLTEGLGPNQKKKKTHPSAVREFPRMPVQKIPVPELKGDGTLRFPWAARMDPATRNLYRAAKPTFRLDGTPQALAQSNGPSDQLVLQAENLESGLVSAEEGREELTEVTLDLSLGHLQPFSVELKNLSTP</sequence>
<evidence type="ECO:0000313" key="11">
    <source>
        <dbReference type="Proteomes" id="UP000824890"/>
    </source>
</evidence>
<keyword evidence="3" id="KW-0238">DNA-binding</keyword>
<feature type="domain" description="TF-B3" evidence="9">
    <location>
        <begin position="752"/>
        <end position="827"/>
    </location>
</feature>
<feature type="compositionally biased region" description="Polar residues" evidence="7">
    <location>
        <begin position="1000"/>
        <end position="1011"/>
    </location>
</feature>
<feature type="non-terminal residue" evidence="10">
    <location>
        <position position="1"/>
    </location>
</feature>
<feature type="region of interest" description="Disordered" evidence="7">
    <location>
        <begin position="1571"/>
        <end position="1609"/>
    </location>
</feature>
<proteinExistence type="predicted"/>
<feature type="coiled-coil region" evidence="6">
    <location>
        <begin position="1036"/>
        <end position="1063"/>
    </location>
</feature>
<dbReference type="Pfam" id="PF02362">
    <property type="entry name" value="B3"/>
    <property type="match status" value="7"/>
</dbReference>
<dbReference type="SUPFAM" id="SSF53822">
    <property type="entry name" value="Periplasmic binding protein-like I"/>
    <property type="match status" value="1"/>
</dbReference>
<dbReference type="Gene3D" id="2.40.330.10">
    <property type="entry name" value="DNA-binding pseudobarrel domain"/>
    <property type="match status" value="7"/>
</dbReference>
<comment type="subcellular location">
    <subcellularLocation>
        <location evidence="1">Nucleus</location>
    </subcellularLocation>
</comment>
<feature type="domain" description="TF-B3" evidence="9">
    <location>
        <begin position="1243"/>
        <end position="1339"/>
    </location>
</feature>
<evidence type="ECO:0000256" key="2">
    <source>
        <dbReference type="ARBA" id="ARBA00023015"/>
    </source>
</evidence>
<evidence type="ECO:0000256" key="8">
    <source>
        <dbReference type="SAM" id="SignalP"/>
    </source>
</evidence>
<comment type="caution">
    <text evidence="10">The sequence shown here is derived from an EMBL/GenBank/DDBJ whole genome shotgun (WGS) entry which is preliminary data.</text>
</comment>
<dbReference type="CDD" id="cd10017">
    <property type="entry name" value="B3_DNA"/>
    <property type="match status" value="6"/>
</dbReference>
<evidence type="ECO:0000313" key="10">
    <source>
        <dbReference type="EMBL" id="KAH0871514.1"/>
    </source>
</evidence>
<dbReference type="EMBL" id="JAGKQM010000017">
    <property type="protein sequence ID" value="KAH0871514.1"/>
    <property type="molecule type" value="Genomic_DNA"/>
</dbReference>
<feature type="domain" description="TF-B3" evidence="9">
    <location>
        <begin position="861"/>
        <end position="961"/>
    </location>
</feature>
<dbReference type="Proteomes" id="UP000824890">
    <property type="component" value="Unassembled WGS sequence"/>
</dbReference>
<keyword evidence="6" id="KW-0175">Coiled coil</keyword>
<evidence type="ECO:0000256" key="3">
    <source>
        <dbReference type="ARBA" id="ARBA00023125"/>
    </source>
</evidence>
<gene>
    <name evidence="10" type="ORF">HID58_078536</name>
</gene>
<evidence type="ECO:0000259" key="9">
    <source>
        <dbReference type="PROSITE" id="PS50863"/>
    </source>
</evidence>
<keyword evidence="8" id="KW-0732">Signal</keyword>
<feature type="compositionally biased region" description="Polar residues" evidence="7">
    <location>
        <begin position="1708"/>
        <end position="1717"/>
    </location>
</feature>
<feature type="region of interest" description="Disordered" evidence="7">
    <location>
        <begin position="1691"/>
        <end position="1717"/>
    </location>
</feature>
<feature type="region of interest" description="Disordered" evidence="7">
    <location>
        <begin position="982"/>
        <end position="1011"/>
    </location>
</feature>
<dbReference type="InterPro" id="IPR015300">
    <property type="entry name" value="DNA-bd_pseudobarrel_sf"/>
</dbReference>
<feature type="domain" description="TF-B3" evidence="9">
    <location>
        <begin position="29"/>
        <end position="121"/>
    </location>
</feature>
<feature type="domain" description="TF-B3" evidence="9">
    <location>
        <begin position="284"/>
        <end position="382"/>
    </location>
</feature>